<dbReference type="SUPFAM" id="SSF52172">
    <property type="entry name" value="CheY-like"/>
    <property type="match status" value="1"/>
</dbReference>
<dbReference type="OrthoDB" id="795853at2"/>
<evidence type="ECO:0000256" key="2">
    <source>
        <dbReference type="PROSITE-ProRule" id="PRU00169"/>
    </source>
</evidence>
<proteinExistence type="predicted"/>
<evidence type="ECO:0000256" key="1">
    <source>
        <dbReference type="ARBA" id="ARBA00022553"/>
    </source>
</evidence>
<evidence type="ECO:0000259" key="3">
    <source>
        <dbReference type="PROSITE" id="PS50110"/>
    </source>
</evidence>
<feature type="modified residue" description="4-aspartylphosphate" evidence="2">
    <location>
        <position position="82"/>
    </location>
</feature>
<protein>
    <submittedName>
        <fullName evidence="4">Response regulator</fullName>
    </submittedName>
</protein>
<name>A0A5M9HMN9_9SPHI</name>
<accession>A0A5M9HMN9</accession>
<dbReference type="GO" id="GO:0000160">
    <property type="term" value="P:phosphorelay signal transduction system"/>
    <property type="evidence" value="ECO:0007669"/>
    <property type="project" value="InterPro"/>
</dbReference>
<keyword evidence="5" id="KW-1185">Reference proteome</keyword>
<dbReference type="EMBL" id="VWNE01000001">
    <property type="protein sequence ID" value="KAA8486741.1"/>
    <property type="molecule type" value="Genomic_DNA"/>
</dbReference>
<reference evidence="4 5" key="1">
    <citation type="submission" date="2019-09" db="EMBL/GenBank/DDBJ databases">
        <title>Pararcticibacter amylolyticus gen. nov., sp. nov., isolated from a rottenly hemp rope, and reclassification of Pedobacter tournemirensis as Pararcticibacter tournemirensis comb. nov.</title>
        <authorList>
            <person name="Cai Y."/>
        </authorList>
    </citation>
    <scope>NUCLEOTIDE SEQUENCE [LARGE SCALE GENOMIC DNA]</scope>
    <source>
        <strain evidence="4 5">TF5-37.2-LB10</strain>
    </source>
</reference>
<dbReference type="PANTHER" id="PTHR44591:SF3">
    <property type="entry name" value="RESPONSE REGULATORY DOMAIN-CONTAINING PROTEIN"/>
    <property type="match status" value="1"/>
</dbReference>
<dbReference type="SMART" id="SM00448">
    <property type="entry name" value="REC"/>
    <property type="match status" value="1"/>
</dbReference>
<evidence type="ECO:0000313" key="5">
    <source>
        <dbReference type="Proteomes" id="UP000322918"/>
    </source>
</evidence>
<dbReference type="PROSITE" id="PS50110">
    <property type="entry name" value="RESPONSE_REGULATORY"/>
    <property type="match status" value="1"/>
</dbReference>
<dbReference type="Proteomes" id="UP000322918">
    <property type="component" value="Unassembled WGS sequence"/>
</dbReference>
<dbReference type="InterPro" id="IPR001789">
    <property type="entry name" value="Sig_transdc_resp-reg_receiver"/>
</dbReference>
<sequence length="158" mass="17837">MISCFLRNICLNFFTLIREFNINNKSIQRMAKKVLVLDDDEAVLEVLEAALEYANFDVKTAGESNDIFKDIEEFNPDVVLIDYLLRGINGGELCHQIKTNSKTAQLPVILISAYPRVLLSLGDYGCNAFMAKPFDLSDLVSQINNCITEERSDHLQNS</sequence>
<dbReference type="Pfam" id="PF00072">
    <property type="entry name" value="Response_reg"/>
    <property type="match status" value="1"/>
</dbReference>
<dbReference type="InterPro" id="IPR050595">
    <property type="entry name" value="Bact_response_regulator"/>
</dbReference>
<dbReference type="Gene3D" id="3.40.50.2300">
    <property type="match status" value="1"/>
</dbReference>
<keyword evidence="1 2" id="KW-0597">Phosphoprotein</keyword>
<comment type="caution">
    <text evidence="4">The sequence shown here is derived from an EMBL/GenBank/DDBJ whole genome shotgun (WGS) entry which is preliminary data.</text>
</comment>
<dbReference type="AlphaFoldDB" id="A0A5M9HMN9"/>
<dbReference type="PANTHER" id="PTHR44591">
    <property type="entry name" value="STRESS RESPONSE REGULATOR PROTEIN 1"/>
    <property type="match status" value="1"/>
</dbReference>
<feature type="domain" description="Response regulatory" evidence="3">
    <location>
        <begin position="33"/>
        <end position="147"/>
    </location>
</feature>
<gene>
    <name evidence="4" type="ORF">F1649_00580</name>
</gene>
<dbReference type="InterPro" id="IPR011006">
    <property type="entry name" value="CheY-like_superfamily"/>
</dbReference>
<organism evidence="4 5">
    <name type="scientific">Arcticibacter tournemirensis</name>
    <dbReference type="NCBI Taxonomy" id="699437"/>
    <lineage>
        <taxon>Bacteria</taxon>
        <taxon>Pseudomonadati</taxon>
        <taxon>Bacteroidota</taxon>
        <taxon>Sphingobacteriia</taxon>
        <taxon>Sphingobacteriales</taxon>
        <taxon>Sphingobacteriaceae</taxon>
        <taxon>Arcticibacter</taxon>
    </lineage>
</organism>
<evidence type="ECO:0000313" key="4">
    <source>
        <dbReference type="EMBL" id="KAA8486741.1"/>
    </source>
</evidence>